<evidence type="ECO:0000313" key="1">
    <source>
        <dbReference type="EMBL" id="CAG7719150.1"/>
    </source>
</evidence>
<proteinExistence type="predicted"/>
<dbReference type="Proteomes" id="UP000708208">
    <property type="component" value="Unassembled WGS sequence"/>
</dbReference>
<protein>
    <submittedName>
        <fullName evidence="1">Uncharacterized protein</fullName>
    </submittedName>
</protein>
<name>A0A8J2JKP8_9HEXA</name>
<dbReference type="EMBL" id="CAJVCH010059016">
    <property type="protein sequence ID" value="CAG7719150.1"/>
    <property type="molecule type" value="Genomic_DNA"/>
</dbReference>
<organism evidence="1 2">
    <name type="scientific">Allacma fusca</name>
    <dbReference type="NCBI Taxonomy" id="39272"/>
    <lineage>
        <taxon>Eukaryota</taxon>
        <taxon>Metazoa</taxon>
        <taxon>Ecdysozoa</taxon>
        <taxon>Arthropoda</taxon>
        <taxon>Hexapoda</taxon>
        <taxon>Collembola</taxon>
        <taxon>Symphypleona</taxon>
        <taxon>Sminthuridae</taxon>
        <taxon>Allacma</taxon>
    </lineage>
</organism>
<feature type="non-terminal residue" evidence="1">
    <location>
        <position position="1"/>
    </location>
</feature>
<comment type="caution">
    <text evidence="1">The sequence shown here is derived from an EMBL/GenBank/DDBJ whole genome shotgun (WGS) entry which is preliminary data.</text>
</comment>
<sequence length="9" mass="1058">MTEDHANLQ</sequence>
<accession>A0A8J2JKP8</accession>
<gene>
    <name evidence="1" type="ORF">AFUS01_LOCUS8491</name>
</gene>
<reference evidence="1" key="1">
    <citation type="submission" date="2021-06" db="EMBL/GenBank/DDBJ databases">
        <authorList>
            <person name="Hodson N. C."/>
            <person name="Mongue J. A."/>
            <person name="Jaron S. K."/>
        </authorList>
    </citation>
    <scope>NUCLEOTIDE SEQUENCE</scope>
</reference>
<evidence type="ECO:0000313" key="2">
    <source>
        <dbReference type="Proteomes" id="UP000708208"/>
    </source>
</evidence>
<keyword evidence="2" id="KW-1185">Reference proteome</keyword>